<dbReference type="PRINTS" id="PR01657">
    <property type="entry name" value="MCMFAMILY"/>
</dbReference>
<dbReference type="PROSITE" id="PS50051">
    <property type="entry name" value="MCM_2"/>
    <property type="match status" value="1"/>
</dbReference>
<evidence type="ECO:0000256" key="11">
    <source>
        <dbReference type="RuleBase" id="RU004070"/>
    </source>
</evidence>
<dbReference type="Pfam" id="PF23191">
    <property type="entry name" value="WHD_MCM3_C"/>
    <property type="match status" value="1"/>
</dbReference>
<dbReference type="Gene3D" id="3.30.1640.10">
    <property type="entry name" value="mini-chromosome maintenance (MCM) complex, chain A, domain 1"/>
    <property type="match status" value="1"/>
</dbReference>
<dbReference type="GO" id="GO:0006271">
    <property type="term" value="P:DNA strand elongation involved in DNA replication"/>
    <property type="evidence" value="ECO:0007669"/>
    <property type="project" value="TreeGrafter"/>
</dbReference>
<evidence type="ECO:0000256" key="13">
    <source>
        <dbReference type="SAM" id="MobiDB-lite"/>
    </source>
</evidence>
<gene>
    <name evidence="15" type="ORF">PDE_02839</name>
</gene>
<name>S7ZBE9_PENO1</name>
<dbReference type="Pfam" id="PF00493">
    <property type="entry name" value="MCM"/>
    <property type="match status" value="1"/>
</dbReference>
<feature type="domain" description="MCM C-terminal AAA(+) ATPase" evidence="14">
    <location>
        <begin position="302"/>
        <end position="508"/>
    </location>
</feature>
<dbReference type="GO" id="GO:0017116">
    <property type="term" value="F:single-stranded DNA helicase activity"/>
    <property type="evidence" value="ECO:0007669"/>
    <property type="project" value="TreeGrafter"/>
</dbReference>
<keyword evidence="7 11" id="KW-0067">ATP-binding</keyword>
<evidence type="ECO:0000256" key="12">
    <source>
        <dbReference type="RuleBase" id="RU368061"/>
    </source>
</evidence>
<comment type="function">
    <text evidence="12">Acts as component of the MCM2-7 complex (MCM complex) which is the replicative helicase essential for 'once per cell cycle' DNA replication initiation and elongation in eukaryotic cells. The active ATPase sites in the MCM2-7 ring are formed through the interaction surfaces of two neighboring subunits such that a critical structure of a conserved arginine finger motif is provided in trans relative to the ATP-binding site of the Walker A box of the adjacent subunit. The six ATPase active sites, however, are likely to contribute differentially to the complex helicase activity.</text>
</comment>
<comment type="subunit">
    <text evidence="12">Component of the MCM2-7 complex.</text>
</comment>
<dbReference type="SUPFAM" id="SSF50249">
    <property type="entry name" value="Nucleic acid-binding proteins"/>
    <property type="match status" value="1"/>
</dbReference>
<dbReference type="GO" id="GO:0003697">
    <property type="term" value="F:single-stranded DNA binding"/>
    <property type="evidence" value="ECO:0007669"/>
    <property type="project" value="TreeGrafter"/>
</dbReference>
<dbReference type="OrthoDB" id="1882346at2759"/>
<evidence type="ECO:0000256" key="7">
    <source>
        <dbReference type="ARBA" id="ARBA00022840"/>
    </source>
</evidence>
<feature type="region of interest" description="Disordered" evidence="13">
    <location>
        <begin position="674"/>
        <end position="791"/>
    </location>
</feature>
<comment type="similarity">
    <text evidence="2 11">Belongs to the MCM family.</text>
</comment>
<keyword evidence="8 11" id="KW-0238">DNA-binding</keyword>
<dbReference type="GO" id="GO:0005656">
    <property type="term" value="C:nuclear pre-replicative complex"/>
    <property type="evidence" value="ECO:0007669"/>
    <property type="project" value="UniProtKB-ARBA"/>
</dbReference>
<dbReference type="EMBL" id="KB644410">
    <property type="protein sequence ID" value="EPS27895.1"/>
    <property type="molecule type" value="Genomic_DNA"/>
</dbReference>
<feature type="compositionally biased region" description="Polar residues" evidence="13">
    <location>
        <begin position="761"/>
        <end position="773"/>
    </location>
</feature>
<dbReference type="SMART" id="SM00350">
    <property type="entry name" value="MCM"/>
    <property type="match status" value="1"/>
</dbReference>
<comment type="subcellular location">
    <subcellularLocation>
        <location evidence="1 12">Nucleus</location>
    </subcellularLocation>
</comment>
<dbReference type="SUPFAM" id="SSF52540">
    <property type="entry name" value="P-loop containing nucleoside triphosphate hydrolases"/>
    <property type="match status" value="1"/>
</dbReference>
<dbReference type="SMART" id="SM00382">
    <property type="entry name" value="AAA"/>
    <property type="match status" value="1"/>
</dbReference>
<dbReference type="InterPro" id="IPR008046">
    <property type="entry name" value="Mcm3"/>
</dbReference>
<evidence type="ECO:0000256" key="4">
    <source>
        <dbReference type="ARBA" id="ARBA00022741"/>
    </source>
</evidence>
<keyword evidence="9 12" id="KW-0539">Nucleus</keyword>
<feature type="compositionally biased region" description="Low complexity" evidence="13">
    <location>
        <begin position="774"/>
        <end position="791"/>
    </location>
</feature>
<feature type="compositionally biased region" description="Polar residues" evidence="13">
    <location>
        <begin position="701"/>
        <end position="710"/>
    </location>
</feature>
<dbReference type="GO" id="GO:0005524">
    <property type="term" value="F:ATP binding"/>
    <property type="evidence" value="ECO:0007669"/>
    <property type="project" value="UniProtKB-UniRule"/>
</dbReference>
<dbReference type="STRING" id="933388.S7ZBE9"/>
<dbReference type="GO" id="GO:0042555">
    <property type="term" value="C:MCM complex"/>
    <property type="evidence" value="ECO:0007669"/>
    <property type="project" value="UniProtKB-UniRule"/>
</dbReference>
<dbReference type="InterPro" id="IPR001208">
    <property type="entry name" value="MCM_dom"/>
</dbReference>
<dbReference type="PANTHER" id="PTHR11630">
    <property type="entry name" value="DNA REPLICATION LICENSING FACTOR MCM FAMILY MEMBER"/>
    <property type="match status" value="1"/>
</dbReference>
<dbReference type="Proteomes" id="UP000019376">
    <property type="component" value="Unassembled WGS sequence"/>
</dbReference>
<dbReference type="GO" id="GO:0000727">
    <property type="term" value="P:double-strand break repair via break-induced replication"/>
    <property type="evidence" value="ECO:0007669"/>
    <property type="project" value="TreeGrafter"/>
</dbReference>
<dbReference type="InterPro" id="IPR018525">
    <property type="entry name" value="MCM_CS"/>
</dbReference>
<protein>
    <recommendedName>
        <fullName evidence="12">DNA replication licensing factor MCM3</fullName>
        <ecNumber evidence="12">3.6.4.12</ecNumber>
    </recommendedName>
</protein>
<organism evidence="15 16">
    <name type="scientific">Penicillium oxalicum (strain 114-2 / CGMCC 5302)</name>
    <name type="common">Penicillium decumbens</name>
    <dbReference type="NCBI Taxonomy" id="933388"/>
    <lineage>
        <taxon>Eukaryota</taxon>
        <taxon>Fungi</taxon>
        <taxon>Dikarya</taxon>
        <taxon>Ascomycota</taxon>
        <taxon>Pezizomycotina</taxon>
        <taxon>Eurotiomycetes</taxon>
        <taxon>Eurotiomycetidae</taxon>
        <taxon>Eurotiales</taxon>
        <taxon>Aspergillaceae</taxon>
        <taxon>Penicillium</taxon>
    </lineage>
</organism>
<evidence type="ECO:0000256" key="8">
    <source>
        <dbReference type="ARBA" id="ARBA00023125"/>
    </source>
</evidence>
<evidence type="ECO:0000256" key="3">
    <source>
        <dbReference type="ARBA" id="ARBA00022705"/>
    </source>
</evidence>
<evidence type="ECO:0000256" key="6">
    <source>
        <dbReference type="ARBA" id="ARBA00022806"/>
    </source>
</evidence>
<comment type="catalytic activity">
    <reaction evidence="10 12">
        <text>ATP + H2O = ADP + phosphate + H(+)</text>
        <dbReference type="Rhea" id="RHEA:13065"/>
        <dbReference type="ChEBI" id="CHEBI:15377"/>
        <dbReference type="ChEBI" id="CHEBI:15378"/>
        <dbReference type="ChEBI" id="CHEBI:30616"/>
        <dbReference type="ChEBI" id="CHEBI:43474"/>
        <dbReference type="ChEBI" id="CHEBI:456216"/>
        <dbReference type="EC" id="3.6.4.12"/>
    </reaction>
</comment>
<dbReference type="CDD" id="cd17754">
    <property type="entry name" value="MCM3"/>
    <property type="match status" value="1"/>
</dbReference>
<dbReference type="GO" id="GO:0006279">
    <property type="term" value="P:premeiotic DNA replication"/>
    <property type="evidence" value="ECO:0007669"/>
    <property type="project" value="UniProtKB-ARBA"/>
</dbReference>
<dbReference type="InterPro" id="IPR041562">
    <property type="entry name" value="MCM_lid"/>
</dbReference>
<keyword evidence="4 11" id="KW-0547">Nucleotide-binding</keyword>
<keyword evidence="6 12" id="KW-0347">Helicase</keyword>
<evidence type="ECO:0000259" key="14">
    <source>
        <dbReference type="PROSITE" id="PS50051"/>
    </source>
</evidence>
<dbReference type="EC" id="3.6.4.12" evidence="12"/>
<dbReference type="InterPro" id="IPR027925">
    <property type="entry name" value="MCM_N"/>
</dbReference>
<evidence type="ECO:0000313" key="15">
    <source>
        <dbReference type="EMBL" id="EPS27895.1"/>
    </source>
</evidence>
<proteinExistence type="inferred from homology"/>
<feature type="compositionally biased region" description="Low complexity" evidence="13">
    <location>
        <begin position="718"/>
        <end position="727"/>
    </location>
</feature>
<reference evidence="15 16" key="1">
    <citation type="journal article" date="2013" name="PLoS ONE">
        <title>Genomic and secretomic analyses reveal unique features of the lignocellulolytic enzyme system of Penicillium decumbens.</title>
        <authorList>
            <person name="Liu G."/>
            <person name="Zhang L."/>
            <person name="Wei X."/>
            <person name="Zou G."/>
            <person name="Qin Y."/>
            <person name="Ma L."/>
            <person name="Li J."/>
            <person name="Zheng H."/>
            <person name="Wang S."/>
            <person name="Wang C."/>
            <person name="Xun L."/>
            <person name="Zhao G.-P."/>
            <person name="Zhou Z."/>
            <person name="Qu Y."/>
        </authorList>
    </citation>
    <scope>NUCLEOTIDE SEQUENCE [LARGE SCALE GENOMIC DNA]</scope>
    <source>
        <strain evidence="16">114-2 / CGMCC 5302</strain>
    </source>
</reference>
<evidence type="ECO:0000256" key="2">
    <source>
        <dbReference type="ARBA" id="ARBA00008010"/>
    </source>
</evidence>
<dbReference type="PROSITE" id="PS00847">
    <property type="entry name" value="MCM_1"/>
    <property type="match status" value="1"/>
</dbReference>
<dbReference type="GO" id="GO:1902975">
    <property type="term" value="P:mitotic DNA replication initiation"/>
    <property type="evidence" value="ECO:0007669"/>
    <property type="project" value="TreeGrafter"/>
</dbReference>
<keyword evidence="5 12" id="KW-0378">Hydrolase</keyword>
<dbReference type="InterPro" id="IPR056575">
    <property type="entry name" value="WH_MCM3_C"/>
</dbReference>
<accession>S7ZBE9</accession>
<feature type="compositionally biased region" description="Low complexity" evidence="13">
    <location>
        <begin position="741"/>
        <end position="760"/>
    </location>
</feature>
<dbReference type="PhylomeDB" id="S7ZBE9"/>
<sequence>MDGIQLRDEAAQDRVRAAIEFLDPSDERARSYRVDIVVMLNRGLRRLTVSLDEIRAHNRELSDGLCMSPFDYTQAFDHALKEVVKRLPNRPEKEKLDEVNYYCAYVGAFGDFSCNPRTLSSSHLNRMISLEGIVTKCSLVRPKVIQSVHYSEKKDRFFSRKYRDQTMTATGATSLNVYPQEDEDKNPLITEYGYSTYMDHQSISIQEMPERAPAGQLPRSVDVILDDDLVDKAKPGDRIQLVGIYRTLGNRNASSGSSTFRTIVMANNIIQLSSKGGSGIAQATITDTDIRNINKIAKKKNVFELLSQSLAPSIHGHDYIKKAILLMLLGGMEKNLENGTHLRGDINILMVGDPSTAKSQLLRFVLNTAPLAIATTGRGSSGVGLTAAVTSDKETGERRLEAGAMVLADRGVVCIDEFDKMSDIDRVAIHEVMEQQTVTIAKAGIHTSLNARCSVLAAANPIYGQYDPHKDPHKNIALPDSLLSRFDLLFVVTDDIEDARDRIVSEHVLRMHRYRQPGTEEGAPVREQLNQTLGVGIEDRVDANQPTEVFEKFNVMLHGGMVNSGRGRNKNVEIISIPFIKKYIQYAKTRIKPVLTKGAADHIIAAYSALRNDDLASTQRRTSPITPRTLETLIRLSTAHAKARLSNRVEEKDAKHAEAILRFAMFKEIVEDTRRKRRKVTSFEESDEDSDEDNDDGDDNTPVNDISSATPGRRVATRSRAVASTAASDDDPDSLYTSSPRAQRMRSSQTTRTQTHTESQMSVASSQPASQLVQSQTDDSQSTSASSQPISPARMALFRQILGPLMRKLFDDSEMMNVDELIDAINEGVRASPQHGAGHVFSRPEAIQALKHLNDENKIMFLEGDDNVYRI</sequence>
<dbReference type="InterPro" id="IPR031327">
    <property type="entry name" value="MCM"/>
</dbReference>
<evidence type="ECO:0000256" key="1">
    <source>
        <dbReference type="ARBA" id="ARBA00004123"/>
    </source>
</evidence>
<evidence type="ECO:0000313" key="16">
    <source>
        <dbReference type="Proteomes" id="UP000019376"/>
    </source>
</evidence>
<feature type="compositionally biased region" description="Acidic residues" evidence="13">
    <location>
        <begin position="684"/>
        <end position="699"/>
    </location>
</feature>
<dbReference type="PANTHER" id="PTHR11630:SF46">
    <property type="entry name" value="DNA REPLICATION LICENSING FACTOR MCM3-RELATED"/>
    <property type="match status" value="1"/>
</dbReference>
<dbReference type="InterPro" id="IPR003593">
    <property type="entry name" value="AAA+_ATPase"/>
</dbReference>
<keyword evidence="16" id="KW-1185">Reference proteome</keyword>
<dbReference type="InterPro" id="IPR012340">
    <property type="entry name" value="NA-bd_OB-fold"/>
</dbReference>
<dbReference type="Pfam" id="PF17855">
    <property type="entry name" value="MCM_lid"/>
    <property type="match status" value="1"/>
</dbReference>
<dbReference type="AlphaFoldDB" id="S7ZBE9"/>
<dbReference type="Pfam" id="PF14551">
    <property type="entry name" value="MCM_N"/>
    <property type="match status" value="1"/>
</dbReference>
<evidence type="ECO:0000256" key="10">
    <source>
        <dbReference type="ARBA" id="ARBA00047995"/>
    </source>
</evidence>
<dbReference type="Gene3D" id="2.20.28.10">
    <property type="match status" value="1"/>
</dbReference>
<dbReference type="GO" id="GO:0031261">
    <property type="term" value="C:DNA replication preinitiation complex"/>
    <property type="evidence" value="ECO:0007669"/>
    <property type="project" value="UniProtKB-ARBA"/>
</dbReference>
<dbReference type="GO" id="GO:0016887">
    <property type="term" value="F:ATP hydrolysis activity"/>
    <property type="evidence" value="ECO:0007669"/>
    <property type="project" value="RHEA"/>
</dbReference>
<evidence type="ECO:0000256" key="5">
    <source>
        <dbReference type="ARBA" id="ARBA00022801"/>
    </source>
</evidence>
<dbReference type="FunFam" id="2.20.28.10:FF:000008">
    <property type="entry name" value="DNA helicase"/>
    <property type="match status" value="1"/>
</dbReference>
<dbReference type="Gene3D" id="2.40.50.140">
    <property type="entry name" value="Nucleic acid-binding proteins"/>
    <property type="match status" value="1"/>
</dbReference>
<evidence type="ECO:0000256" key="9">
    <source>
        <dbReference type="ARBA" id="ARBA00023242"/>
    </source>
</evidence>
<dbReference type="eggNOG" id="KOG0479">
    <property type="taxonomic scope" value="Eukaryota"/>
</dbReference>
<dbReference type="Gene3D" id="3.40.50.300">
    <property type="entry name" value="P-loop containing nucleotide triphosphate hydrolases"/>
    <property type="match status" value="1"/>
</dbReference>
<dbReference type="HOGENOM" id="CLU_000995_6_1_1"/>
<dbReference type="InterPro" id="IPR027417">
    <property type="entry name" value="P-loop_NTPase"/>
</dbReference>
<dbReference type="Pfam" id="PF17207">
    <property type="entry name" value="MCM_OB"/>
    <property type="match status" value="1"/>
</dbReference>
<dbReference type="GO" id="GO:0043596">
    <property type="term" value="C:nuclear replication fork"/>
    <property type="evidence" value="ECO:0007669"/>
    <property type="project" value="UniProtKB-ARBA"/>
</dbReference>
<dbReference type="PRINTS" id="PR01659">
    <property type="entry name" value="MCMPROTEIN3"/>
</dbReference>
<dbReference type="InterPro" id="IPR033762">
    <property type="entry name" value="MCM_OB"/>
</dbReference>
<keyword evidence="3 12" id="KW-0235">DNA replication</keyword>